<dbReference type="SUPFAM" id="SSF52156">
    <property type="entry name" value="Initiation factor IF2/eIF5b, domain 3"/>
    <property type="match status" value="1"/>
</dbReference>
<dbReference type="GO" id="GO:0005739">
    <property type="term" value="C:mitochondrion"/>
    <property type="evidence" value="ECO:0007669"/>
    <property type="project" value="UniProtKB-SubCell"/>
</dbReference>
<dbReference type="PRINTS" id="PR00315">
    <property type="entry name" value="ELONGATNFCT"/>
</dbReference>
<keyword evidence="5" id="KW-0648">Protein biosynthesis</keyword>
<accession>A0A165IFM7</accession>
<dbReference type="PROSITE" id="PS51722">
    <property type="entry name" value="G_TR_2"/>
    <property type="match status" value="1"/>
</dbReference>
<dbReference type="GO" id="GO:0003743">
    <property type="term" value="F:translation initiation factor activity"/>
    <property type="evidence" value="ECO:0007669"/>
    <property type="project" value="UniProtKB-KW"/>
</dbReference>
<dbReference type="InterPro" id="IPR000178">
    <property type="entry name" value="TF_IF2_bacterial-like"/>
</dbReference>
<dbReference type="EMBL" id="KV425991">
    <property type="protein sequence ID" value="KZV93336.1"/>
    <property type="molecule type" value="Genomic_DNA"/>
</dbReference>
<keyword evidence="6" id="KW-0809">Transit peptide</keyword>
<dbReference type="OrthoDB" id="361630at2759"/>
<dbReference type="SUPFAM" id="SSF52540">
    <property type="entry name" value="P-loop containing nucleoside triphosphate hydrolases"/>
    <property type="match status" value="1"/>
</dbReference>
<gene>
    <name evidence="11" type="ORF">EXIGLDRAFT_717318</name>
</gene>
<evidence type="ECO:0000256" key="6">
    <source>
        <dbReference type="ARBA" id="ARBA00022946"/>
    </source>
</evidence>
<dbReference type="Gene3D" id="3.40.50.300">
    <property type="entry name" value="P-loop containing nucleotide triphosphate hydrolases"/>
    <property type="match status" value="1"/>
</dbReference>
<dbReference type="Proteomes" id="UP000077266">
    <property type="component" value="Unassembled WGS sequence"/>
</dbReference>
<keyword evidence="3 11" id="KW-0396">Initiation factor</keyword>
<dbReference type="PROSITE" id="PS01176">
    <property type="entry name" value="IF2"/>
    <property type="match status" value="1"/>
</dbReference>
<dbReference type="Gene3D" id="2.40.30.10">
    <property type="entry name" value="Translation factors"/>
    <property type="match status" value="2"/>
</dbReference>
<sequence>MRQAGMEDNTDFDQVLAYEYSSLLVQEFGKNAVMNAEAAFDIFPPPEPADSSSLPLRPPIVTIMGHVDHGKTTLLDTLRSTSVAKGEQGGITQHIGAFSVPVKGSTSGQTITFLDTPGHAAFSAMRARGASVTDIIVLVVAADDGVMEQTKEVIELIKKDGEGVGVVVALNKCDKPGVDPEACRLELMAEGIELESHGGDIPAVEVSGLTGKGLDELVETLSVVSEMMELRAERQGPVHASIIESKVLKGAGPVATVLVHRGALQVGAHLISGVTSARVRTMSDHTGKTVKIAYPGDAVTVAGWKEVPMAGDDVLQGTESEVKRALENRVRRAKSASMLEDAQAINIFRRIAKEEREVYQAAYEAAQAEWKAGRTPVQEEKVWVEDKGPKELRIVVKADVSGSAEAVVGALQEIGNKQAFTKIVHHGVGDVTESDVSLAKTAGGMVVAFNVKCPRPIEAAAQASGVDVLQSGIIYRLTDEIRKRVSALIPPIIEKKVIGEANVLALFEIGVRGKKKPVKVAGCRIANGVVQKTKLARVVRGNETIFEGPIETLKHHKEDVMELKKGQECGMWIKGFDEPTVGDLIQIITIIEKPVTL</sequence>
<dbReference type="InterPro" id="IPR027417">
    <property type="entry name" value="P-loop_NTPase"/>
</dbReference>
<reference evidence="11 12" key="1">
    <citation type="journal article" date="2016" name="Mol. Biol. Evol.">
        <title>Comparative Genomics of Early-Diverging Mushroom-Forming Fungi Provides Insights into the Origins of Lignocellulose Decay Capabilities.</title>
        <authorList>
            <person name="Nagy L.G."/>
            <person name="Riley R."/>
            <person name="Tritt A."/>
            <person name="Adam C."/>
            <person name="Daum C."/>
            <person name="Floudas D."/>
            <person name="Sun H."/>
            <person name="Yadav J.S."/>
            <person name="Pangilinan J."/>
            <person name="Larsson K.H."/>
            <person name="Matsuura K."/>
            <person name="Barry K."/>
            <person name="Labutti K."/>
            <person name="Kuo R."/>
            <person name="Ohm R.A."/>
            <person name="Bhattacharya S.S."/>
            <person name="Shirouzu T."/>
            <person name="Yoshinaga Y."/>
            <person name="Martin F.M."/>
            <person name="Grigoriev I.V."/>
            <person name="Hibbett D.S."/>
        </authorList>
    </citation>
    <scope>NUCLEOTIDE SEQUENCE [LARGE SCALE GENOMIC DNA]</scope>
    <source>
        <strain evidence="11 12">HHB12029</strain>
    </source>
</reference>
<evidence type="ECO:0000256" key="3">
    <source>
        <dbReference type="ARBA" id="ARBA00022540"/>
    </source>
</evidence>
<dbReference type="InterPro" id="IPR009000">
    <property type="entry name" value="Transl_B-barrel_sf"/>
</dbReference>
<evidence type="ECO:0000256" key="8">
    <source>
        <dbReference type="ARBA" id="ARBA00023134"/>
    </source>
</evidence>
<evidence type="ECO:0000256" key="5">
    <source>
        <dbReference type="ARBA" id="ARBA00022917"/>
    </source>
</evidence>
<comment type="similarity">
    <text evidence="2">Belongs to the TRAFAC class translation factor GTPase superfamily. Classic translation factor GTPase family. IF-2 subfamily.</text>
</comment>
<dbReference type="InterPro" id="IPR023115">
    <property type="entry name" value="TIF_IF2_dom3"/>
</dbReference>
<dbReference type="FunFam" id="3.40.50.300:FF:000019">
    <property type="entry name" value="Translation initiation factor IF-2"/>
    <property type="match status" value="1"/>
</dbReference>
<dbReference type="GO" id="GO:0005525">
    <property type="term" value="F:GTP binding"/>
    <property type="evidence" value="ECO:0007669"/>
    <property type="project" value="UniProtKB-KW"/>
</dbReference>
<evidence type="ECO:0000313" key="12">
    <source>
        <dbReference type="Proteomes" id="UP000077266"/>
    </source>
</evidence>
<evidence type="ECO:0000259" key="10">
    <source>
        <dbReference type="PROSITE" id="PS51722"/>
    </source>
</evidence>
<dbReference type="FunFam" id="3.40.50.10050:FF:000001">
    <property type="entry name" value="Translation initiation factor IF-2"/>
    <property type="match status" value="1"/>
</dbReference>
<dbReference type="InterPro" id="IPR015760">
    <property type="entry name" value="TIF_IF2"/>
</dbReference>
<dbReference type="CDD" id="cd01887">
    <property type="entry name" value="IF2_eIF5B"/>
    <property type="match status" value="1"/>
</dbReference>
<dbReference type="Pfam" id="PF11987">
    <property type="entry name" value="IF-2"/>
    <property type="match status" value="1"/>
</dbReference>
<dbReference type="InterPro" id="IPR000795">
    <property type="entry name" value="T_Tr_GTP-bd_dom"/>
</dbReference>
<dbReference type="Pfam" id="PF22042">
    <property type="entry name" value="EF-G_D2"/>
    <property type="match status" value="1"/>
</dbReference>
<evidence type="ECO:0000313" key="11">
    <source>
        <dbReference type="EMBL" id="KZV93336.1"/>
    </source>
</evidence>
<proteinExistence type="inferred from homology"/>
<dbReference type="FunFam" id="2.40.30.10:FF:000008">
    <property type="entry name" value="Translation initiation factor IF-2"/>
    <property type="match status" value="1"/>
</dbReference>
<dbReference type="InParanoid" id="A0A165IFM7"/>
<organism evidence="11 12">
    <name type="scientific">Exidia glandulosa HHB12029</name>
    <dbReference type="NCBI Taxonomy" id="1314781"/>
    <lineage>
        <taxon>Eukaryota</taxon>
        <taxon>Fungi</taxon>
        <taxon>Dikarya</taxon>
        <taxon>Basidiomycota</taxon>
        <taxon>Agaricomycotina</taxon>
        <taxon>Agaricomycetes</taxon>
        <taxon>Auriculariales</taxon>
        <taxon>Exidiaceae</taxon>
        <taxon>Exidia</taxon>
    </lineage>
</organism>
<feature type="domain" description="Tr-type G" evidence="10">
    <location>
        <begin position="56"/>
        <end position="231"/>
    </location>
</feature>
<dbReference type="PANTHER" id="PTHR43381:SF20">
    <property type="entry name" value="TRANSLATION INITIATION FACTOR IF-2, MITOCHONDRIAL"/>
    <property type="match status" value="1"/>
</dbReference>
<keyword evidence="4" id="KW-0547">Nucleotide-binding</keyword>
<dbReference type="NCBIfam" id="TIGR00231">
    <property type="entry name" value="small_GTP"/>
    <property type="match status" value="1"/>
</dbReference>
<evidence type="ECO:0000256" key="4">
    <source>
        <dbReference type="ARBA" id="ARBA00022741"/>
    </source>
</evidence>
<evidence type="ECO:0000256" key="2">
    <source>
        <dbReference type="ARBA" id="ARBA00007733"/>
    </source>
</evidence>
<dbReference type="STRING" id="1314781.A0A165IFM7"/>
<keyword evidence="12" id="KW-1185">Reference proteome</keyword>
<dbReference type="InterPro" id="IPR005225">
    <property type="entry name" value="Small_GTP-bd"/>
</dbReference>
<protein>
    <recommendedName>
        <fullName evidence="9">Translation initiation factor IF-2, mitochondrial</fullName>
    </recommendedName>
</protein>
<dbReference type="AlphaFoldDB" id="A0A165IFM7"/>
<dbReference type="InterPro" id="IPR053905">
    <property type="entry name" value="EF-G-like_DII"/>
</dbReference>
<name>A0A165IFM7_EXIGL</name>
<dbReference type="CDD" id="cd03692">
    <property type="entry name" value="mtIF2_IVc"/>
    <property type="match status" value="1"/>
</dbReference>
<dbReference type="InterPro" id="IPR036925">
    <property type="entry name" value="TIF_IF2_dom3_sf"/>
</dbReference>
<dbReference type="FunCoup" id="A0A165IFM7">
    <property type="interactions" value="510"/>
</dbReference>
<keyword evidence="8" id="KW-0342">GTP-binding</keyword>
<dbReference type="Gene3D" id="3.40.50.10050">
    <property type="entry name" value="Translation initiation factor IF- 2, domain 3"/>
    <property type="match status" value="1"/>
</dbReference>
<evidence type="ECO:0000256" key="7">
    <source>
        <dbReference type="ARBA" id="ARBA00023128"/>
    </source>
</evidence>
<comment type="subcellular location">
    <subcellularLocation>
        <location evidence="1">Mitochondrion</location>
    </subcellularLocation>
</comment>
<dbReference type="Pfam" id="PF00009">
    <property type="entry name" value="GTP_EFTU"/>
    <property type="match status" value="1"/>
</dbReference>
<evidence type="ECO:0000256" key="9">
    <source>
        <dbReference type="ARBA" id="ARBA00044200"/>
    </source>
</evidence>
<dbReference type="SUPFAM" id="SSF50447">
    <property type="entry name" value="Translation proteins"/>
    <property type="match status" value="2"/>
</dbReference>
<evidence type="ECO:0000256" key="1">
    <source>
        <dbReference type="ARBA" id="ARBA00004173"/>
    </source>
</evidence>
<keyword evidence="7" id="KW-0496">Mitochondrion</keyword>
<dbReference type="PANTHER" id="PTHR43381">
    <property type="entry name" value="TRANSLATION INITIATION FACTOR IF-2-RELATED"/>
    <property type="match status" value="1"/>
</dbReference>
<dbReference type="GO" id="GO:0003924">
    <property type="term" value="F:GTPase activity"/>
    <property type="evidence" value="ECO:0007669"/>
    <property type="project" value="InterPro"/>
</dbReference>